<reference evidence="12" key="1">
    <citation type="submission" date="2020-11" db="EMBL/GenBank/DDBJ databases">
        <authorList>
            <person name="Tran Van P."/>
        </authorList>
    </citation>
    <scope>NUCLEOTIDE SEQUENCE</scope>
</reference>
<gene>
    <name evidence="12" type="ORF">OSB1V03_LOCUS15850</name>
</gene>
<evidence type="ECO:0000256" key="9">
    <source>
        <dbReference type="PIRSR" id="PIRSR601805-1"/>
    </source>
</evidence>
<evidence type="ECO:0000256" key="5">
    <source>
        <dbReference type="ARBA" id="ARBA00022726"/>
    </source>
</evidence>
<proteinExistence type="inferred from homology"/>
<comment type="subcellular location">
    <subcellularLocation>
        <location evidence="10">Nucleus</location>
    </subcellularLocation>
</comment>
<organism evidence="12">
    <name type="scientific">Medioppia subpectinata</name>
    <dbReference type="NCBI Taxonomy" id="1979941"/>
    <lineage>
        <taxon>Eukaryota</taxon>
        <taxon>Metazoa</taxon>
        <taxon>Ecdysozoa</taxon>
        <taxon>Arthropoda</taxon>
        <taxon>Chelicerata</taxon>
        <taxon>Arachnida</taxon>
        <taxon>Acari</taxon>
        <taxon>Acariformes</taxon>
        <taxon>Sarcoptiformes</taxon>
        <taxon>Oribatida</taxon>
        <taxon>Brachypylina</taxon>
        <taxon>Oppioidea</taxon>
        <taxon>Oppiidae</taxon>
        <taxon>Medioppia</taxon>
    </lineage>
</organism>
<dbReference type="GO" id="GO:0005524">
    <property type="term" value="F:ATP binding"/>
    <property type="evidence" value="ECO:0007669"/>
    <property type="project" value="UniProtKB-UniRule"/>
</dbReference>
<keyword evidence="5 10" id="KW-0660">Purine salvage</keyword>
<dbReference type="SUPFAM" id="SSF53613">
    <property type="entry name" value="Ribokinase-like"/>
    <property type="match status" value="1"/>
</dbReference>
<evidence type="ECO:0000256" key="8">
    <source>
        <dbReference type="ARBA" id="ARBA00022840"/>
    </source>
</evidence>
<comment type="similarity">
    <text evidence="2 10">Belongs to the carbohydrate kinase PfkB family.</text>
</comment>
<dbReference type="CDD" id="cd01168">
    <property type="entry name" value="adenosine_kinase"/>
    <property type="match status" value="1"/>
</dbReference>
<keyword evidence="10" id="KW-0460">Magnesium</keyword>
<dbReference type="UniPathway" id="UPA00588">
    <property type="reaction ID" value="UER00659"/>
</dbReference>
<dbReference type="PANTHER" id="PTHR45769">
    <property type="entry name" value="ADENOSINE KINASE"/>
    <property type="match status" value="1"/>
</dbReference>
<dbReference type="EC" id="2.7.1.20" evidence="3 10"/>
<dbReference type="OrthoDB" id="432447at2759"/>
<keyword evidence="8 10" id="KW-0067">ATP-binding</keyword>
<dbReference type="AlphaFoldDB" id="A0A7R9Q7T0"/>
<dbReference type="GO" id="GO:0005829">
    <property type="term" value="C:cytosol"/>
    <property type="evidence" value="ECO:0007669"/>
    <property type="project" value="TreeGrafter"/>
</dbReference>
<evidence type="ECO:0000256" key="7">
    <source>
        <dbReference type="ARBA" id="ARBA00022777"/>
    </source>
</evidence>
<protein>
    <recommendedName>
        <fullName evidence="3 10">Adenosine kinase</fullName>
        <shortName evidence="10">AK</shortName>
        <ecNumber evidence="3 10">2.7.1.20</ecNumber>
    </recommendedName>
    <alternativeName>
        <fullName evidence="10">Adenosine 5'-phosphotransferase</fullName>
    </alternativeName>
</protein>
<dbReference type="InterPro" id="IPR029056">
    <property type="entry name" value="Ribokinase-like"/>
</dbReference>
<dbReference type="GO" id="GO:0044209">
    <property type="term" value="P:AMP salvage"/>
    <property type="evidence" value="ECO:0007669"/>
    <property type="project" value="UniProtKB-UniRule"/>
</dbReference>
<dbReference type="Pfam" id="PF00294">
    <property type="entry name" value="PfkB"/>
    <property type="match status" value="1"/>
</dbReference>
<evidence type="ECO:0000256" key="2">
    <source>
        <dbReference type="ARBA" id="ARBA00010688"/>
    </source>
</evidence>
<evidence type="ECO:0000259" key="11">
    <source>
        <dbReference type="Pfam" id="PF00294"/>
    </source>
</evidence>
<dbReference type="GO" id="GO:0004001">
    <property type="term" value="F:adenosine kinase activity"/>
    <property type="evidence" value="ECO:0007669"/>
    <property type="project" value="UniProtKB-UniRule"/>
</dbReference>
<dbReference type="PANTHER" id="PTHR45769:SF3">
    <property type="entry name" value="ADENOSINE KINASE"/>
    <property type="match status" value="1"/>
</dbReference>
<evidence type="ECO:0000313" key="13">
    <source>
        <dbReference type="Proteomes" id="UP000759131"/>
    </source>
</evidence>
<comment type="cofactor">
    <cofactor evidence="10">
        <name>Mg(2+)</name>
        <dbReference type="ChEBI" id="CHEBI:18420"/>
    </cofactor>
    <text evidence="10">Binds 3 Mg(2+) ions per subunit.</text>
</comment>
<name>A0A7R9Q7T0_9ACAR</name>
<sequence length="353" mass="38673">MSDKQRKCVLFMGNSLLDMSAKCDLKLLEKYNLKVDDNCEAEDYQLPIFDTLLAMPDVITTPGGSAQNSSRIAQQLLIDKTGAESVYFVGSIGNDKTGQILEELVRSAKVRTLYYYHPTLGTGVSAGMVTSDTNRTLMANIGASKSMPVEFLDTDAVRQALDNSIIHFVESYFVNHSPLTVLSLAKISQTLNKNFFLSLSATYIVSQHFPKLMQLMPYTDAVFANDSEAKTFYTHLTGLKTDDTKLVAKSIAKIEKTKQTDSLWAGIKRCVFITRGAETVIVAKYMSTEEVTVDEYPVPKIELKGDTIGAGDAFVGGVVSHLVCGHSIEESAKFGIEIAGQVCQNRGCVLTIK</sequence>
<dbReference type="EMBL" id="OC871497">
    <property type="protein sequence ID" value="CAD7635459.1"/>
    <property type="molecule type" value="Genomic_DNA"/>
</dbReference>
<evidence type="ECO:0000256" key="3">
    <source>
        <dbReference type="ARBA" id="ARBA00012119"/>
    </source>
</evidence>
<dbReference type="GO" id="GO:0006144">
    <property type="term" value="P:purine nucleobase metabolic process"/>
    <property type="evidence" value="ECO:0007669"/>
    <property type="project" value="TreeGrafter"/>
</dbReference>
<dbReference type="Gene3D" id="3.30.1110.10">
    <property type="match status" value="1"/>
</dbReference>
<dbReference type="GO" id="GO:0005634">
    <property type="term" value="C:nucleus"/>
    <property type="evidence" value="ECO:0007669"/>
    <property type="project" value="UniProtKB-SubCell"/>
</dbReference>
<keyword evidence="4 10" id="KW-0808">Transferase</keyword>
<dbReference type="InterPro" id="IPR011611">
    <property type="entry name" value="PfkB_dom"/>
</dbReference>
<keyword evidence="13" id="KW-1185">Reference proteome</keyword>
<keyword evidence="10" id="KW-0539">Nucleus</keyword>
<evidence type="ECO:0000256" key="1">
    <source>
        <dbReference type="ARBA" id="ARBA00004801"/>
    </source>
</evidence>
<evidence type="ECO:0000256" key="4">
    <source>
        <dbReference type="ARBA" id="ARBA00022679"/>
    </source>
</evidence>
<comment type="pathway">
    <text evidence="1 10">Purine metabolism; AMP biosynthesis via salvage pathway; AMP from adenosine: step 1/1.</text>
</comment>
<comment type="function">
    <text evidence="10">ATP dependent phosphorylation of adenosine and other related nucleoside analogs to monophosphate derivatives.</text>
</comment>
<dbReference type="PROSITE" id="PS00584">
    <property type="entry name" value="PFKB_KINASES_2"/>
    <property type="match status" value="1"/>
</dbReference>
<dbReference type="EMBL" id="CAJPIZ010016922">
    <property type="protein sequence ID" value="CAG2115889.1"/>
    <property type="molecule type" value="Genomic_DNA"/>
</dbReference>
<dbReference type="InterPro" id="IPR001805">
    <property type="entry name" value="Adenokinase"/>
</dbReference>
<dbReference type="InterPro" id="IPR002173">
    <property type="entry name" value="Carboh/pur_kinase_PfkB_CS"/>
</dbReference>
<feature type="domain" description="Carbohydrate kinase PfkB" evidence="11">
    <location>
        <begin position="40"/>
        <end position="349"/>
    </location>
</feature>
<dbReference type="Proteomes" id="UP000759131">
    <property type="component" value="Unassembled WGS sequence"/>
</dbReference>
<evidence type="ECO:0000313" key="12">
    <source>
        <dbReference type="EMBL" id="CAD7635459.1"/>
    </source>
</evidence>
<dbReference type="GO" id="GO:0006166">
    <property type="term" value="P:purine ribonucleoside salvage"/>
    <property type="evidence" value="ECO:0007669"/>
    <property type="project" value="UniProtKB-KW"/>
</dbReference>
<keyword evidence="7 10" id="KW-0418">Kinase</keyword>
<keyword evidence="6 10" id="KW-0547">Nucleotide-binding</keyword>
<accession>A0A7R9Q7T0</accession>
<evidence type="ECO:0000256" key="10">
    <source>
        <dbReference type="RuleBase" id="RU368116"/>
    </source>
</evidence>
<comment type="catalytic activity">
    <reaction evidence="10">
        <text>adenosine + ATP = AMP + ADP + H(+)</text>
        <dbReference type="Rhea" id="RHEA:20824"/>
        <dbReference type="ChEBI" id="CHEBI:15378"/>
        <dbReference type="ChEBI" id="CHEBI:16335"/>
        <dbReference type="ChEBI" id="CHEBI:30616"/>
        <dbReference type="ChEBI" id="CHEBI:456215"/>
        <dbReference type="ChEBI" id="CHEBI:456216"/>
        <dbReference type="EC" id="2.7.1.20"/>
    </reaction>
</comment>
<feature type="active site" description="Proton acceptor" evidence="9">
    <location>
        <position position="312"/>
    </location>
</feature>
<evidence type="ECO:0000256" key="6">
    <source>
        <dbReference type="ARBA" id="ARBA00022741"/>
    </source>
</evidence>
<dbReference type="Gene3D" id="3.40.1190.20">
    <property type="match status" value="1"/>
</dbReference>
<comment type="subunit">
    <text evidence="10">Monomer.</text>
</comment>